<protein>
    <recommendedName>
        <fullName evidence="3">DUF4364 family protein</fullName>
    </recommendedName>
</protein>
<reference evidence="1 2" key="1">
    <citation type="submission" date="2016-11" db="EMBL/GenBank/DDBJ databases">
        <authorList>
            <person name="Varghese N."/>
            <person name="Submissions S."/>
        </authorList>
    </citation>
    <scope>NUCLEOTIDE SEQUENCE [LARGE SCALE GENOMIC DNA]</scope>
    <source>
        <strain evidence="1 2">DSM 19027</strain>
    </source>
</reference>
<dbReference type="InterPro" id="IPR036388">
    <property type="entry name" value="WH-like_DNA-bd_sf"/>
</dbReference>
<dbReference type="AlphaFoldDB" id="A0A1M6AGG2"/>
<organism evidence="1 2">
    <name type="scientific">Thermoclostridium caenicola</name>
    <dbReference type="NCBI Taxonomy" id="659425"/>
    <lineage>
        <taxon>Bacteria</taxon>
        <taxon>Bacillati</taxon>
        <taxon>Bacillota</taxon>
        <taxon>Clostridia</taxon>
        <taxon>Eubacteriales</taxon>
        <taxon>Oscillospiraceae</taxon>
        <taxon>Thermoclostridium</taxon>
    </lineage>
</organism>
<accession>A0A1M6AGG2</accession>
<evidence type="ECO:0000313" key="2">
    <source>
        <dbReference type="Proteomes" id="UP000324781"/>
    </source>
</evidence>
<gene>
    <name evidence="1" type="ORF">SAMN05444373_100126</name>
</gene>
<sequence length="178" mass="20774">MDYESYEKAENKVLLLYFLKHIRIPVSNMQLTRIMLENRFMNYFLLQQGLHELIKDKLVNCETRDSLDYYTLSAQGEKILEMFENILPAGIQARVREVAEANRPAVRQEASVIAEYVLENENEYEVKCKIVEDFKPLIDIRLSVGSRDDARLICNNWKAKAKEIYPQVIGVLLGKDKE</sequence>
<keyword evidence="2" id="KW-1185">Reference proteome</keyword>
<dbReference type="EMBL" id="FQZP01000001">
    <property type="protein sequence ID" value="SHI35408.1"/>
    <property type="molecule type" value="Genomic_DNA"/>
</dbReference>
<evidence type="ECO:0000313" key="1">
    <source>
        <dbReference type="EMBL" id="SHI35408.1"/>
    </source>
</evidence>
<dbReference type="Proteomes" id="UP000324781">
    <property type="component" value="Unassembled WGS sequence"/>
</dbReference>
<dbReference type="InterPro" id="IPR025374">
    <property type="entry name" value="DUF4364"/>
</dbReference>
<evidence type="ECO:0008006" key="3">
    <source>
        <dbReference type="Google" id="ProtNLM"/>
    </source>
</evidence>
<proteinExistence type="predicted"/>
<dbReference type="Gene3D" id="1.10.10.10">
    <property type="entry name" value="Winged helix-like DNA-binding domain superfamily/Winged helix DNA-binding domain"/>
    <property type="match status" value="1"/>
</dbReference>
<dbReference type="RefSeq" id="WP_188118282.1">
    <property type="nucleotide sequence ID" value="NZ_DAONMB010000019.1"/>
</dbReference>
<name>A0A1M6AGG2_9FIRM</name>
<dbReference type="Pfam" id="PF14277">
    <property type="entry name" value="DUF4364"/>
    <property type="match status" value="1"/>
</dbReference>